<sequence>MCFYTKVSQKSAMVRKDGKELTSQTLAMKMWSNSPREEGQQQPCVVRHGLEGCYYGEGLSPSHNVDEVILWVMAEQQWAEGRARAWRRGREAGERANKLGLEGSRLQLLATKVMHGYLIHGGGCVVVVVLGSTARPTRSPESSHHGIAQQPQCQTKM</sequence>
<evidence type="ECO:0000313" key="2">
    <source>
        <dbReference type="EMBL" id="CEF86319.1"/>
    </source>
</evidence>
<keyword evidence="4" id="KW-1185">Reference proteome</keyword>
<proteinExistence type="predicted"/>
<protein>
    <submittedName>
        <fullName evidence="2">Chromosome 3, complete genome</fullName>
    </submittedName>
</protein>
<accession>A0A0E0SIQ6</accession>
<name>A0A098DY88_GIBZE</name>
<reference evidence="3" key="4">
    <citation type="submission" date="2017-01" db="UniProtKB">
        <authorList>
            <consortium name="EnsemblFungi"/>
        </authorList>
    </citation>
    <scope>IDENTIFICATION</scope>
    <source>
        <strain evidence="3">PH-1 / ATCC MYA-4620 / FGSC 9075 / NRRL 31084</strain>
    </source>
</reference>
<reference evidence="3 4" key="2">
    <citation type="journal article" date="2010" name="Nature">
        <title>Comparative genomics reveals mobile pathogenicity chromosomes in Fusarium.</title>
        <authorList>
            <person name="Ma L.J."/>
            <person name="van der Does H.C."/>
            <person name="Borkovich K.A."/>
            <person name="Coleman J.J."/>
            <person name="Daboussi M.J."/>
            <person name="Di Pietro A."/>
            <person name="Dufresne M."/>
            <person name="Freitag M."/>
            <person name="Grabherr M."/>
            <person name="Henrissat B."/>
            <person name="Houterman P.M."/>
            <person name="Kang S."/>
            <person name="Shim W.B."/>
            <person name="Woloshuk C."/>
            <person name="Xie X."/>
            <person name="Xu J.R."/>
            <person name="Antoniw J."/>
            <person name="Baker S.E."/>
            <person name="Bluhm B.H."/>
            <person name="Breakspear A."/>
            <person name="Brown D.W."/>
            <person name="Butchko R.A."/>
            <person name="Chapman S."/>
            <person name="Coulson R."/>
            <person name="Coutinho P.M."/>
            <person name="Danchin E.G."/>
            <person name="Diener A."/>
            <person name="Gale L.R."/>
            <person name="Gardiner D.M."/>
            <person name="Goff S."/>
            <person name="Hammond-Kosack K.E."/>
            <person name="Hilburn K."/>
            <person name="Hua-Van A."/>
            <person name="Jonkers W."/>
            <person name="Kazan K."/>
            <person name="Kodira C.D."/>
            <person name="Koehrsen M."/>
            <person name="Kumar L."/>
            <person name="Lee Y.H."/>
            <person name="Li L."/>
            <person name="Manners J.M."/>
            <person name="Miranda-Saavedra D."/>
            <person name="Mukherjee M."/>
            <person name="Park G."/>
            <person name="Park J."/>
            <person name="Park S.Y."/>
            <person name="Proctor R.H."/>
            <person name="Regev A."/>
            <person name="Ruiz-Roldan M.C."/>
            <person name="Sain D."/>
            <person name="Sakthikumar S."/>
            <person name="Sykes S."/>
            <person name="Schwartz D.C."/>
            <person name="Turgeon B.G."/>
            <person name="Wapinski I."/>
            <person name="Yoder O."/>
            <person name="Young S."/>
            <person name="Zeng Q."/>
            <person name="Zhou S."/>
            <person name="Galagan J."/>
            <person name="Cuomo C.A."/>
            <person name="Kistler H.C."/>
            <person name="Rep M."/>
        </authorList>
    </citation>
    <scope>GENOME REANNOTATION</scope>
    <source>
        <strain evidence="4">ATCC MYA-4620 / CBS 123657 / FGSC 9075 / NRRL 31084 / PH-1</strain>
        <strain evidence="3">PH-1 / ATCC MYA-4620 / FGSC 9075 / NRRL 31084</strain>
    </source>
</reference>
<gene>
    <name evidence="2" type="ORF">FGRAMPH1_01T20785</name>
</gene>
<reference evidence="2 4" key="3">
    <citation type="journal article" date="2015" name="BMC Genomics">
        <title>The completed genome sequence of the pathogenic ascomycete fungus Fusarium graminearum.</title>
        <authorList>
            <person name="King R."/>
            <person name="Urban M."/>
            <person name="Hammond-Kosack M.C."/>
            <person name="Hassani-Pak K."/>
            <person name="Hammond-Kosack K.E."/>
        </authorList>
    </citation>
    <scope>NUCLEOTIDE SEQUENCE [LARGE SCALE GENOMIC DNA]</scope>
    <source>
        <strain evidence="4">ATCC MYA-4620 / CBS 123657 / FGSC 9075 / NRRL 31084 / PH-1</strain>
        <strain evidence="2">PH-1</strain>
    </source>
</reference>
<reference evidence="3 4" key="1">
    <citation type="journal article" date="2007" name="Science">
        <title>The Fusarium graminearum genome reveals a link between localized polymorphism and pathogen specialization.</title>
        <authorList>
            <person name="Cuomo C.A."/>
            <person name="Gueldener U."/>
            <person name="Xu J.-R."/>
            <person name="Trail F."/>
            <person name="Turgeon B.G."/>
            <person name="Di Pietro A."/>
            <person name="Walton J.D."/>
            <person name="Ma L.-J."/>
            <person name="Baker S.E."/>
            <person name="Rep M."/>
            <person name="Adam G."/>
            <person name="Antoniw J."/>
            <person name="Baldwin T."/>
            <person name="Calvo S.E."/>
            <person name="Chang Y.-L."/>
            <person name="DeCaprio D."/>
            <person name="Gale L.R."/>
            <person name="Gnerre S."/>
            <person name="Goswami R.S."/>
            <person name="Hammond-Kosack K."/>
            <person name="Harris L.J."/>
            <person name="Hilburn K."/>
            <person name="Kennell J.C."/>
            <person name="Kroken S."/>
            <person name="Magnuson J.K."/>
            <person name="Mannhaupt G."/>
            <person name="Mauceli E.W."/>
            <person name="Mewes H.-W."/>
            <person name="Mitterbauer R."/>
            <person name="Muehlbauer G."/>
            <person name="Muensterkoetter M."/>
            <person name="Nelson D."/>
            <person name="O'Donnell K."/>
            <person name="Ouellet T."/>
            <person name="Qi W."/>
            <person name="Quesneville H."/>
            <person name="Roncero M.I.G."/>
            <person name="Seong K.-Y."/>
            <person name="Tetko I.V."/>
            <person name="Urban M."/>
            <person name="Waalwijk C."/>
            <person name="Ward T.J."/>
            <person name="Yao J."/>
            <person name="Birren B.W."/>
            <person name="Kistler H.C."/>
        </authorList>
    </citation>
    <scope>NUCLEOTIDE SEQUENCE [LARGE SCALE GENOMIC DNA]</scope>
    <source>
        <strain evidence="4">ATCC MYA-4620 / CBS 123657 / FGSC 9075 / NRRL 31084 / PH-1</strain>
        <strain evidence="3">PH-1 / ATCC MYA-4620 / FGSC 9075 / NRRL 31084</strain>
    </source>
</reference>
<dbReference type="PROSITE" id="PS50007">
    <property type="entry name" value="PIPLC_X_DOMAIN"/>
    <property type="match status" value="1"/>
</dbReference>
<dbReference type="Proteomes" id="UP000070720">
    <property type="component" value="Chromosome 3"/>
</dbReference>
<dbReference type="EnsemblFungi" id="CEF86319">
    <property type="protein sequence ID" value="CEF86319"/>
    <property type="gene ID" value="FGRRES_13893"/>
</dbReference>
<dbReference type="InParanoid" id="A0A098DY88"/>
<evidence type="ECO:0000313" key="4">
    <source>
        <dbReference type="Proteomes" id="UP000070720"/>
    </source>
</evidence>
<evidence type="ECO:0000313" key="3">
    <source>
        <dbReference type="EnsemblFungi" id="CEF86319"/>
    </source>
</evidence>
<accession>A0A098DY88</accession>
<organism evidence="2 4">
    <name type="scientific">Gibberella zeae (strain ATCC MYA-4620 / CBS 123657 / FGSC 9075 / NRRL 31084 / PH-1)</name>
    <name type="common">Wheat head blight fungus</name>
    <name type="synonym">Fusarium graminearum</name>
    <dbReference type="NCBI Taxonomy" id="229533"/>
    <lineage>
        <taxon>Eukaryota</taxon>
        <taxon>Fungi</taxon>
        <taxon>Dikarya</taxon>
        <taxon>Ascomycota</taxon>
        <taxon>Pezizomycotina</taxon>
        <taxon>Sordariomycetes</taxon>
        <taxon>Hypocreomycetidae</taxon>
        <taxon>Hypocreales</taxon>
        <taxon>Nectriaceae</taxon>
        <taxon>Fusarium</taxon>
    </lineage>
</organism>
<dbReference type="VEuPathDB" id="FungiDB:FGRAMPH1_01G20785"/>
<dbReference type="AlphaFoldDB" id="A0A098DY88"/>
<evidence type="ECO:0000256" key="1">
    <source>
        <dbReference type="SAM" id="MobiDB-lite"/>
    </source>
</evidence>
<feature type="region of interest" description="Disordered" evidence="1">
    <location>
        <begin position="135"/>
        <end position="157"/>
    </location>
</feature>
<dbReference type="EMBL" id="HG970334">
    <property type="protein sequence ID" value="CEF86319.1"/>
    <property type="molecule type" value="Genomic_DNA"/>
</dbReference>